<dbReference type="EMBL" id="SRPF01000001">
    <property type="protein sequence ID" value="TGN41301.1"/>
    <property type="molecule type" value="Genomic_DNA"/>
</dbReference>
<dbReference type="GO" id="GO:0006829">
    <property type="term" value="P:zinc ion transport"/>
    <property type="evidence" value="ECO:0007669"/>
    <property type="project" value="UniProtKB-KW"/>
</dbReference>
<evidence type="ECO:0000256" key="3">
    <source>
        <dbReference type="ARBA" id="ARBA00022448"/>
    </source>
</evidence>
<dbReference type="AlphaFoldDB" id="A0A4Z1C4K3"/>
<reference evidence="8 9" key="1">
    <citation type="submission" date="2019-04" db="EMBL/GenBank/DDBJ databases">
        <authorList>
            <person name="Park S."/>
            <person name="Yoon J.-H."/>
        </authorList>
    </citation>
    <scope>NUCLEOTIDE SEQUENCE [LARGE SCALE GENOMIC DNA]</scope>
    <source>
        <strain evidence="8 9">HJM-18</strain>
    </source>
</reference>
<protein>
    <recommendedName>
        <fullName evidence="2">High-affinity zinc uptake system protein ZnuA</fullName>
    </recommendedName>
</protein>
<dbReference type="OrthoDB" id="7346865at2"/>
<evidence type="ECO:0000256" key="6">
    <source>
        <dbReference type="SAM" id="MobiDB-lite"/>
    </source>
</evidence>
<comment type="similarity">
    <text evidence="1">Belongs to the bacterial solute-binding protein 9 family.</text>
</comment>
<evidence type="ECO:0000256" key="7">
    <source>
        <dbReference type="SAM" id="SignalP"/>
    </source>
</evidence>
<feature type="chain" id="PRO_5021394132" description="High-affinity zinc uptake system protein ZnuA" evidence="7">
    <location>
        <begin position="28"/>
        <end position="308"/>
    </location>
</feature>
<gene>
    <name evidence="8" type="ORF">E5Q11_01735</name>
</gene>
<dbReference type="InterPro" id="IPR050492">
    <property type="entry name" value="Bact_metal-bind_prot9"/>
</dbReference>
<evidence type="ECO:0000256" key="2">
    <source>
        <dbReference type="ARBA" id="ARBA00015915"/>
    </source>
</evidence>
<evidence type="ECO:0000256" key="5">
    <source>
        <dbReference type="ARBA" id="ARBA00022906"/>
    </source>
</evidence>
<accession>A0A4Z1C4K3</accession>
<feature type="signal peptide" evidence="7">
    <location>
        <begin position="1"/>
        <end position="27"/>
    </location>
</feature>
<comment type="caution">
    <text evidence="8">The sequence shown here is derived from an EMBL/GenBank/DDBJ whole genome shotgun (WGS) entry which is preliminary data.</text>
</comment>
<dbReference type="GO" id="GO:0046872">
    <property type="term" value="F:metal ion binding"/>
    <property type="evidence" value="ECO:0007669"/>
    <property type="project" value="InterPro"/>
</dbReference>
<evidence type="ECO:0000313" key="8">
    <source>
        <dbReference type="EMBL" id="TGN41301.1"/>
    </source>
</evidence>
<keyword evidence="4 7" id="KW-0732">Signal</keyword>
<evidence type="ECO:0000256" key="1">
    <source>
        <dbReference type="ARBA" id="ARBA00011028"/>
    </source>
</evidence>
<dbReference type="Proteomes" id="UP000298325">
    <property type="component" value="Unassembled WGS sequence"/>
</dbReference>
<sequence>MGHHNTPTLYLRAAALALALSPTISLAAQKVVVSIKPLELLVRAVATENTTVTTLVGPGSNPHNFSMKPSQRRALAEADAVFWVGPEMETFLTRLLQGDEFQARAHAFRPGEANASDDDGHHSDHGHSHDHHHGESNGTENDPHIWLDPATAGDMAKVIHEVLASLPGADKAALAANLKAFEQALADTEQQIQQQLAPTRALSLFTYHNAFYHFAEHYDLPLAGVLTINPELSPGARHMAEVQETLRQAHRPCLMTERPFNPESWDAIVGDVAVNFSDWDPLASDIKADASGYIAFQKSIAASVMACL</sequence>
<name>A0A4Z1C4K3_9GAMM</name>
<dbReference type="RefSeq" id="WP_135801687.1">
    <property type="nucleotide sequence ID" value="NZ_SRPF01000001.1"/>
</dbReference>
<proteinExistence type="inferred from homology"/>
<dbReference type="Pfam" id="PF01297">
    <property type="entry name" value="ZnuA"/>
    <property type="match status" value="1"/>
</dbReference>
<organism evidence="8 9">
    <name type="scientific">Marinobacter confluentis</name>
    <dbReference type="NCBI Taxonomy" id="1697557"/>
    <lineage>
        <taxon>Bacteria</taxon>
        <taxon>Pseudomonadati</taxon>
        <taxon>Pseudomonadota</taxon>
        <taxon>Gammaproteobacteria</taxon>
        <taxon>Pseudomonadales</taxon>
        <taxon>Marinobacteraceae</taxon>
        <taxon>Marinobacter</taxon>
    </lineage>
</organism>
<dbReference type="SUPFAM" id="SSF53807">
    <property type="entry name" value="Helical backbone' metal receptor"/>
    <property type="match status" value="1"/>
</dbReference>
<feature type="compositionally biased region" description="Basic and acidic residues" evidence="6">
    <location>
        <begin position="118"/>
        <end position="145"/>
    </location>
</feature>
<evidence type="ECO:0000256" key="4">
    <source>
        <dbReference type="ARBA" id="ARBA00022729"/>
    </source>
</evidence>
<evidence type="ECO:0000313" key="9">
    <source>
        <dbReference type="Proteomes" id="UP000298325"/>
    </source>
</evidence>
<keyword evidence="3" id="KW-0813">Transport</keyword>
<keyword evidence="5" id="KW-0406">Ion transport</keyword>
<dbReference type="Gene3D" id="3.40.50.1980">
    <property type="entry name" value="Nitrogenase molybdenum iron protein domain"/>
    <property type="match status" value="2"/>
</dbReference>
<feature type="region of interest" description="Disordered" evidence="6">
    <location>
        <begin position="111"/>
        <end position="147"/>
    </location>
</feature>
<dbReference type="PANTHER" id="PTHR42953:SF3">
    <property type="entry name" value="HIGH-AFFINITY ZINC UPTAKE SYSTEM PROTEIN ZNUA"/>
    <property type="match status" value="1"/>
</dbReference>
<keyword evidence="5" id="KW-0862">Zinc</keyword>
<keyword evidence="9" id="KW-1185">Reference proteome</keyword>
<dbReference type="InterPro" id="IPR006127">
    <property type="entry name" value="ZnuA-like"/>
</dbReference>
<keyword evidence="5" id="KW-0864">Zinc transport</keyword>
<dbReference type="PANTHER" id="PTHR42953">
    <property type="entry name" value="HIGH-AFFINITY ZINC UPTAKE SYSTEM PROTEIN ZNUA-RELATED"/>
    <property type="match status" value="1"/>
</dbReference>